<organism evidence="1 2">
    <name type="scientific">Aeoliella straminimaris</name>
    <dbReference type="NCBI Taxonomy" id="2954799"/>
    <lineage>
        <taxon>Bacteria</taxon>
        <taxon>Pseudomonadati</taxon>
        <taxon>Planctomycetota</taxon>
        <taxon>Planctomycetia</taxon>
        <taxon>Pirellulales</taxon>
        <taxon>Lacipirellulaceae</taxon>
        <taxon>Aeoliella</taxon>
    </lineage>
</organism>
<evidence type="ECO:0000313" key="2">
    <source>
        <dbReference type="Proteomes" id="UP001155241"/>
    </source>
</evidence>
<sequence>MNGNSTLSAETYAKVDEFMRIARSAVAKAQERCRQRGVPNVYSINGRIYYELPNGELSLEDPYPKKETDEA</sequence>
<name>A0A9X2F8E9_9BACT</name>
<dbReference type="EMBL" id="JAMXLR010000024">
    <property type="protein sequence ID" value="MCO6043507.1"/>
    <property type="molecule type" value="Genomic_DNA"/>
</dbReference>
<proteinExistence type="predicted"/>
<dbReference type="AlphaFoldDB" id="A0A9X2F8E9"/>
<gene>
    <name evidence="1" type="ORF">NG895_06270</name>
</gene>
<accession>A0A9X2F8E9</accession>
<keyword evidence="2" id="KW-1185">Reference proteome</keyword>
<dbReference type="RefSeq" id="WP_252851613.1">
    <property type="nucleotide sequence ID" value="NZ_JAMXLR010000024.1"/>
</dbReference>
<evidence type="ECO:0000313" key="1">
    <source>
        <dbReference type="EMBL" id="MCO6043507.1"/>
    </source>
</evidence>
<protein>
    <submittedName>
        <fullName evidence="1">Uncharacterized protein</fullName>
    </submittedName>
</protein>
<dbReference type="Proteomes" id="UP001155241">
    <property type="component" value="Unassembled WGS sequence"/>
</dbReference>
<comment type="caution">
    <text evidence="1">The sequence shown here is derived from an EMBL/GenBank/DDBJ whole genome shotgun (WGS) entry which is preliminary data.</text>
</comment>
<reference evidence="1" key="1">
    <citation type="submission" date="2022-06" db="EMBL/GenBank/DDBJ databases">
        <title>Aeoliella straminimaris, a novel planctomycete from sediments.</title>
        <authorList>
            <person name="Vitorino I.R."/>
            <person name="Lage O.M."/>
        </authorList>
    </citation>
    <scope>NUCLEOTIDE SEQUENCE</scope>
    <source>
        <strain evidence="1">ICT_H6.2</strain>
    </source>
</reference>